<feature type="region of interest" description="Disordered" evidence="1">
    <location>
        <begin position="410"/>
        <end position="451"/>
    </location>
</feature>
<feature type="region of interest" description="Disordered" evidence="1">
    <location>
        <begin position="293"/>
        <end position="316"/>
    </location>
</feature>
<dbReference type="PANTHER" id="PTHR10226">
    <property type="entry name" value="A KINASE ANCHOR PROTEIN"/>
    <property type="match status" value="1"/>
</dbReference>
<feature type="non-terminal residue" evidence="2">
    <location>
        <position position="1"/>
    </location>
</feature>
<dbReference type="EMBL" id="JAACNH010000002">
    <property type="protein sequence ID" value="KAG8452293.1"/>
    <property type="molecule type" value="Genomic_DNA"/>
</dbReference>
<feature type="compositionally biased region" description="Polar residues" evidence="1">
    <location>
        <begin position="293"/>
        <end position="306"/>
    </location>
</feature>
<accession>A0A8T2K7W7</accession>
<dbReference type="Proteomes" id="UP000812440">
    <property type="component" value="Chromosome 2"/>
</dbReference>
<sequence>LTFLELSEEFEPIQDLTVLHLDLPELIRSLHLCSLSDYEVILLKDVKDSVKSCPPQGRFPGAVCVLSSPAPLSLRRDAIFSLMSKYLTGIRYTLEQHCMTHTCRKSSHSEDDDTNQSVSSIEDDFVTAFEHLDEEELANGKQEREFELRRSQHDAASQTQPTHCIDICNSKIMFSSLSRRSSLKSATLSFIGMPHLPTSVKNTVTASVCDSWRQNRFSVQDKTVFTPPAADSSESECSSPSPVIFLDEEGYQKSMTAKLNLPKIPVLKDGIEDSDSELSEFFDSFDQFDETCQESNYKPTQKNGLTSPPKKRKRVAMNPQKFKSDLIFLSANVKKPTPLKPDSPFNSTNDVPDSPRPINASVEDTGALFSPIRSSAFSPLVISTSSDYFYPLECNDGPAFRKDKKHGTCGESVLNTKSSNNNDLSKKGLEKSTKLKRKSYNKESERKMKSKHKPFKNSIQKFASELVERSLVNAFKDLQKGVSSCTSALCQLAARLTSYVFQMAFFEIRRMQAFSIKKRAINSLANLMVNEVISSALQELRYIKKQMVANAVTRFAADLAEELVFEGMMEVCQFSHPPTPTTANCRPFEYDDVAVTSYAKDLSESVIQEAFIELSQVNVTFTTQAAISVCMDNLKYVSSGGMMQSTQTSISFPILTNRIQTPLAVRHDPQSDYTVQHALLYTSSLVSSVSVPVAAKALNLTQISCELLRVDNCADVKSKTIN</sequence>
<dbReference type="GO" id="GO:0005737">
    <property type="term" value="C:cytoplasm"/>
    <property type="evidence" value="ECO:0007669"/>
    <property type="project" value="TreeGrafter"/>
</dbReference>
<protein>
    <recommendedName>
        <fullName evidence="4">A-kinase anchor protein 11</fullName>
    </recommendedName>
</protein>
<name>A0A8T2K7W7_9PIPI</name>
<feature type="non-terminal residue" evidence="2">
    <location>
        <position position="722"/>
    </location>
</feature>
<dbReference type="InterPro" id="IPR008382">
    <property type="entry name" value="SPHK1-interactor_AKAP_110"/>
</dbReference>
<organism evidence="2 3">
    <name type="scientific">Hymenochirus boettgeri</name>
    <name type="common">Congo dwarf clawed frog</name>
    <dbReference type="NCBI Taxonomy" id="247094"/>
    <lineage>
        <taxon>Eukaryota</taxon>
        <taxon>Metazoa</taxon>
        <taxon>Chordata</taxon>
        <taxon>Craniata</taxon>
        <taxon>Vertebrata</taxon>
        <taxon>Euteleostomi</taxon>
        <taxon>Amphibia</taxon>
        <taxon>Batrachia</taxon>
        <taxon>Anura</taxon>
        <taxon>Pipoidea</taxon>
        <taxon>Pipidae</taxon>
        <taxon>Pipinae</taxon>
        <taxon>Hymenochirus</taxon>
    </lineage>
</organism>
<dbReference type="GO" id="GO:0008104">
    <property type="term" value="P:intracellular protein localization"/>
    <property type="evidence" value="ECO:0007669"/>
    <property type="project" value="TreeGrafter"/>
</dbReference>
<dbReference type="AlphaFoldDB" id="A0A8T2K7W7"/>
<evidence type="ECO:0008006" key="4">
    <source>
        <dbReference type="Google" id="ProtNLM"/>
    </source>
</evidence>
<dbReference type="PANTHER" id="PTHR10226:SF3">
    <property type="entry name" value="A-KINASE ANCHOR PROTEIN 11"/>
    <property type="match status" value="1"/>
</dbReference>
<gene>
    <name evidence="2" type="ORF">GDO86_004194</name>
</gene>
<evidence type="ECO:0000256" key="1">
    <source>
        <dbReference type="SAM" id="MobiDB-lite"/>
    </source>
</evidence>
<feature type="compositionally biased region" description="Polar residues" evidence="1">
    <location>
        <begin position="413"/>
        <end position="423"/>
    </location>
</feature>
<evidence type="ECO:0000313" key="3">
    <source>
        <dbReference type="Proteomes" id="UP000812440"/>
    </source>
</evidence>
<keyword evidence="3" id="KW-1185">Reference proteome</keyword>
<reference evidence="2" key="1">
    <citation type="thesis" date="2020" institute="ProQuest LLC" country="789 East Eisenhower Parkway, Ann Arbor, MI, USA">
        <title>Comparative Genomics and Chromosome Evolution.</title>
        <authorList>
            <person name="Mudd A.B."/>
        </authorList>
    </citation>
    <scope>NUCLEOTIDE SEQUENCE</scope>
    <source>
        <strain evidence="2">Female2</strain>
        <tissue evidence="2">Blood</tissue>
    </source>
</reference>
<feature type="compositionally biased region" description="Basic and acidic residues" evidence="1">
    <location>
        <begin position="424"/>
        <end position="433"/>
    </location>
</feature>
<evidence type="ECO:0000313" key="2">
    <source>
        <dbReference type="EMBL" id="KAG8452293.1"/>
    </source>
</evidence>
<proteinExistence type="predicted"/>
<dbReference type="OrthoDB" id="9943913at2759"/>
<comment type="caution">
    <text evidence="2">The sequence shown here is derived from an EMBL/GenBank/DDBJ whole genome shotgun (WGS) entry which is preliminary data.</text>
</comment>
<dbReference type="GO" id="GO:0051018">
    <property type="term" value="F:protein kinase A binding"/>
    <property type="evidence" value="ECO:0007669"/>
    <property type="project" value="TreeGrafter"/>
</dbReference>